<dbReference type="GO" id="GO:0016829">
    <property type="term" value="F:lyase activity"/>
    <property type="evidence" value="ECO:0007669"/>
    <property type="project" value="UniProtKB-KW"/>
</dbReference>
<evidence type="ECO:0000256" key="1">
    <source>
        <dbReference type="ARBA" id="ARBA00001966"/>
    </source>
</evidence>
<protein>
    <submittedName>
        <fullName evidence="7">Cyclic pyranopterin monophosphate synthase</fullName>
        <ecNumber evidence="7">4.1.99.18</ecNumber>
    </submittedName>
</protein>
<name>A0A0P0GGV4_9BACE</name>
<dbReference type="KEGG" id="bcel:BcellWH2_04391"/>
<dbReference type="GO" id="GO:0051536">
    <property type="term" value="F:iron-sulfur cluster binding"/>
    <property type="evidence" value="ECO:0007669"/>
    <property type="project" value="UniProtKB-KW"/>
</dbReference>
<dbReference type="EMBL" id="CP012801">
    <property type="protein sequence ID" value="ALJ61608.1"/>
    <property type="molecule type" value="Genomic_DNA"/>
</dbReference>
<dbReference type="Pfam" id="PF13186">
    <property type="entry name" value="SPASM"/>
    <property type="match status" value="1"/>
</dbReference>
<dbReference type="PROSITE" id="PS51918">
    <property type="entry name" value="RADICAL_SAM"/>
    <property type="match status" value="1"/>
</dbReference>
<sequence>MSDVYVLNPDYGLRDDIHRFILFSKANRKGNASPNWMSFIHPAHAAMLSFFTHERSLNENWPLLALFFHCDASKAEKLIRPFMENREAFFTTWHGKRICFPRQLIIPVEKAGTEYRFQKLPPCTPTGMTVDTCTRRLYSGPLLLTLMLTNRCMTHCRYCYADTRTQVQNWLPTSRILELIREAAELPVQQINLIGGEIFLHKDWDIILAELVRHGIEPEFISTKIPFTAECLRKLKQTHYKNLIQVSLDAIDTTVLVQSLSVDSSYASEMMRGLRMLDQSGLPYQVSSVLTTYNCDPRTLTDLFRFLSTLKNLHDWRLTPVSNSTTTKYPGFADLKPSHQKISDIFRFLQEAVVPNAHFRIILNQSAIEKQYYTDEGGSMHFNGAVCSALSSHLFILPDGKVTICEQLYWNPRFIIGDAKKSGLKEIWQSPEALHLCNLSRKDLSRQSKCKACTYFEECFEYGNRCWSDIIKAYGKECWDYPDPRCRLAPEMKNRLDY</sequence>
<evidence type="ECO:0000256" key="5">
    <source>
        <dbReference type="ARBA" id="ARBA00023014"/>
    </source>
</evidence>
<evidence type="ECO:0000313" key="8">
    <source>
        <dbReference type="Proteomes" id="UP000061809"/>
    </source>
</evidence>
<dbReference type="PATRIC" id="fig|246787.4.peg.4534"/>
<dbReference type="PANTHER" id="PTHR11228:SF7">
    <property type="entry name" value="PQQA PEPTIDE CYCLASE"/>
    <property type="match status" value="1"/>
</dbReference>
<feature type="domain" description="Radical SAM core" evidence="6">
    <location>
        <begin position="138"/>
        <end position="364"/>
    </location>
</feature>
<dbReference type="NCBIfam" id="TIGR04085">
    <property type="entry name" value="rSAM_more_4Fe4S"/>
    <property type="match status" value="1"/>
</dbReference>
<reference evidence="7 8" key="1">
    <citation type="journal article" date="2015" name="Science">
        <title>Genetic determinants of in vivo fitness and diet responsiveness in multiple human gut Bacteroides.</title>
        <authorList>
            <person name="Wu M."/>
            <person name="McNulty N.P."/>
            <person name="Rodionov D.A."/>
            <person name="Khoroshkin M.S."/>
            <person name="Griffin N.W."/>
            <person name="Cheng J."/>
            <person name="Latreille P."/>
            <person name="Kerstetter R.A."/>
            <person name="Terrapon N."/>
            <person name="Henrissat B."/>
            <person name="Osterman A.L."/>
            <person name="Gordon J.I."/>
        </authorList>
    </citation>
    <scope>NUCLEOTIDE SEQUENCE [LARGE SCALE GENOMIC DNA]</scope>
    <source>
        <strain evidence="7 8">WH2</strain>
    </source>
</reference>
<proteinExistence type="predicted"/>
<comment type="cofactor">
    <cofactor evidence="1">
        <name>[4Fe-4S] cluster</name>
        <dbReference type="ChEBI" id="CHEBI:49883"/>
    </cofactor>
</comment>
<dbReference type="PANTHER" id="PTHR11228">
    <property type="entry name" value="RADICAL SAM DOMAIN PROTEIN"/>
    <property type="match status" value="1"/>
</dbReference>
<dbReference type="SFLD" id="SFLDS00029">
    <property type="entry name" value="Radical_SAM"/>
    <property type="match status" value="1"/>
</dbReference>
<dbReference type="Pfam" id="PF04055">
    <property type="entry name" value="Radical_SAM"/>
    <property type="match status" value="1"/>
</dbReference>
<gene>
    <name evidence="7" type="primary">moaA</name>
    <name evidence="7" type="ORF">BcellWH2_04391</name>
</gene>
<evidence type="ECO:0000256" key="4">
    <source>
        <dbReference type="ARBA" id="ARBA00023004"/>
    </source>
</evidence>
<dbReference type="AlphaFoldDB" id="A0A0P0GGV4"/>
<dbReference type="InterPro" id="IPR050377">
    <property type="entry name" value="Radical_SAM_PqqE_MftC-like"/>
</dbReference>
<evidence type="ECO:0000259" key="6">
    <source>
        <dbReference type="PROSITE" id="PS51918"/>
    </source>
</evidence>
<organism evidence="7 8">
    <name type="scientific">Bacteroides cellulosilyticus</name>
    <dbReference type="NCBI Taxonomy" id="246787"/>
    <lineage>
        <taxon>Bacteria</taxon>
        <taxon>Pseudomonadati</taxon>
        <taxon>Bacteroidota</taxon>
        <taxon>Bacteroidia</taxon>
        <taxon>Bacteroidales</taxon>
        <taxon>Bacteroidaceae</taxon>
        <taxon>Bacteroides</taxon>
    </lineage>
</organism>
<keyword evidence="5" id="KW-0411">Iron-sulfur</keyword>
<dbReference type="Gene3D" id="3.20.20.70">
    <property type="entry name" value="Aldolase class I"/>
    <property type="match status" value="1"/>
</dbReference>
<dbReference type="InterPro" id="IPR058240">
    <property type="entry name" value="rSAM_sf"/>
</dbReference>
<keyword evidence="4" id="KW-0408">Iron</keyword>
<keyword evidence="7" id="KW-0456">Lyase</keyword>
<accession>A0A0P0GGV4</accession>
<dbReference type="SFLD" id="SFLDG01067">
    <property type="entry name" value="SPASM/twitch_domain_containing"/>
    <property type="match status" value="1"/>
</dbReference>
<evidence type="ECO:0000313" key="7">
    <source>
        <dbReference type="EMBL" id="ALJ61608.1"/>
    </source>
</evidence>
<dbReference type="GO" id="GO:0046872">
    <property type="term" value="F:metal ion binding"/>
    <property type="evidence" value="ECO:0007669"/>
    <property type="project" value="UniProtKB-KW"/>
</dbReference>
<dbReference type="InterPro" id="IPR023885">
    <property type="entry name" value="4Fe4S-binding_SPASM_dom"/>
</dbReference>
<dbReference type="SUPFAM" id="SSF102114">
    <property type="entry name" value="Radical SAM enzymes"/>
    <property type="match status" value="1"/>
</dbReference>
<dbReference type="RefSeq" id="WP_029327733.1">
    <property type="nucleotide sequence ID" value="NZ_CP012801.1"/>
</dbReference>
<keyword evidence="2" id="KW-0949">S-adenosyl-L-methionine</keyword>
<keyword evidence="3" id="KW-0479">Metal-binding</keyword>
<dbReference type="EC" id="4.1.99.18" evidence="7"/>
<dbReference type="CDD" id="cd21109">
    <property type="entry name" value="SPASM"/>
    <property type="match status" value="1"/>
</dbReference>
<evidence type="ECO:0000256" key="3">
    <source>
        <dbReference type="ARBA" id="ARBA00022723"/>
    </source>
</evidence>
<evidence type="ECO:0000256" key="2">
    <source>
        <dbReference type="ARBA" id="ARBA00022691"/>
    </source>
</evidence>
<dbReference type="InterPro" id="IPR013785">
    <property type="entry name" value="Aldolase_TIM"/>
</dbReference>
<dbReference type="CDD" id="cd01335">
    <property type="entry name" value="Radical_SAM"/>
    <property type="match status" value="1"/>
</dbReference>
<dbReference type="InterPro" id="IPR007197">
    <property type="entry name" value="rSAM"/>
</dbReference>
<dbReference type="Proteomes" id="UP000061809">
    <property type="component" value="Chromosome"/>
</dbReference>